<dbReference type="AlphaFoldDB" id="A0A1I0WI26"/>
<evidence type="ECO:0000256" key="3">
    <source>
        <dbReference type="ARBA" id="ARBA00022777"/>
    </source>
</evidence>
<evidence type="ECO:0000256" key="5">
    <source>
        <dbReference type="ARBA" id="ARBA00022857"/>
    </source>
</evidence>
<keyword evidence="6 8" id="KW-0520">NAD</keyword>
<keyword evidence="10" id="KW-1185">Reference proteome</keyword>
<proteinExistence type="inferred from homology"/>
<dbReference type="GO" id="GO:0051287">
    <property type="term" value="F:NAD binding"/>
    <property type="evidence" value="ECO:0007669"/>
    <property type="project" value="UniProtKB-ARBA"/>
</dbReference>
<dbReference type="GO" id="GO:0005737">
    <property type="term" value="C:cytoplasm"/>
    <property type="evidence" value="ECO:0007669"/>
    <property type="project" value="UniProtKB-SubCell"/>
</dbReference>
<dbReference type="GO" id="GO:0006741">
    <property type="term" value="P:NADP+ biosynthetic process"/>
    <property type="evidence" value="ECO:0007669"/>
    <property type="project" value="UniProtKB-UniRule"/>
</dbReference>
<dbReference type="InterPro" id="IPR016064">
    <property type="entry name" value="NAD/diacylglycerol_kinase_sf"/>
</dbReference>
<keyword evidence="4 8" id="KW-0067">ATP-binding</keyword>
<keyword evidence="8" id="KW-0963">Cytoplasm</keyword>
<accession>A0A1I0WI26</accession>
<evidence type="ECO:0000256" key="8">
    <source>
        <dbReference type="HAMAP-Rule" id="MF_00361"/>
    </source>
</evidence>
<dbReference type="PANTHER" id="PTHR20275">
    <property type="entry name" value="NAD KINASE"/>
    <property type="match status" value="1"/>
</dbReference>
<dbReference type="Proteomes" id="UP000198619">
    <property type="component" value="Unassembled WGS sequence"/>
</dbReference>
<dbReference type="InterPro" id="IPR017438">
    <property type="entry name" value="ATP-NAD_kinase_N"/>
</dbReference>
<comment type="catalytic activity">
    <reaction evidence="7 8">
        <text>NAD(+) + ATP = ADP + NADP(+) + H(+)</text>
        <dbReference type="Rhea" id="RHEA:18629"/>
        <dbReference type="ChEBI" id="CHEBI:15378"/>
        <dbReference type="ChEBI" id="CHEBI:30616"/>
        <dbReference type="ChEBI" id="CHEBI:57540"/>
        <dbReference type="ChEBI" id="CHEBI:58349"/>
        <dbReference type="ChEBI" id="CHEBI:456216"/>
        <dbReference type="EC" id="2.7.1.23"/>
    </reaction>
</comment>
<comment type="function">
    <text evidence="8">Involved in the regulation of the intracellular balance of NAD and NADP, and is a key enzyme in the biosynthesis of NADP. Catalyzes specifically the phosphorylation on 2'-hydroxyl of the adenosine moiety of NAD to yield NADP.</text>
</comment>
<dbReference type="SUPFAM" id="SSF111331">
    <property type="entry name" value="NAD kinase/diacylglycerol kinase-like"/>
    <property type="match status" value="1"/>
</dbReference>
<dbReference type="GO" id="GO:0046872">
    <property type="term" value="F:metal ion binding"/>
    <property type="evidence" value="ECO:0007669"/>
    <property type="project" value="UniProtKB-UniRule"/>
</dbReference>
<evidence type="ECO:0000256" key="2">
    <source>
        <dbReference type="ARBA" id="ARBA00022741"/>
    </source>
</evidence>
<keyword evidence="1 8" id="KW-0808">Transferase</keyword>
<dbReference type="Pfam" id="PF01513">
    <property type="entry name" value="NAD_kinase"/>
    <property type="match status" value="1"/>
</dbReference>
<dbReference type="GO" id="GO:0005524">
    <property type="term" value="F:ATP binding"/>
    <property type="evidence" value="ECO:0007669"/>
    <property type="project" value="UniProtKB-KW"/>
</dbReference>
<dbReference type="InterPro" id="IPR002504">
    <property type="entry name" value="NADK"/>
</dbReference>
<dbReference type="GO" id="GO:0003951">
    <property type="term" value="F:NAD+ kinase activity"/>
    <property type="evidence" value="ECO:0007669"/>
    <property type="project" value="UniProtKB-UniRule"/>
</dbReference>
<dbReference type="EC" id="2.7.1.23" evidence="8"/>
<dbReference type="Pfam" id="PF20143">
    <property type="entry name" value="NAD_kinase_C"/>
    <property type="match status" value="1"/>
</dbReference>
<sequence length="282" mass="31524">MKKVGVNINTSKDEDEKNLNFIKNIINKYMECEIIVFKDSEGLDCHEIKNLQLLISLGGDGTMLSTARKVSKYDVPVLGVNIGTLGFLTAVEISDFENAVKDISEGKFSIESRTMLYCNICKDKEKIEFNALNDIVITKGPLSSMITHEIKVNDKFYSSFIADGVIISTPTGSTAYALSTGGPIIYPTLDVIEITPISPHTQGIKTMILPSDDRINISVKNRSSDMILMADGQESVNINYGEEITITKNFNSCKILRMDNYDYFEILRNKILWRTMECVGDK</sequence>
<dbReference type="HAMAP" id="MF_00361">
    <property type="entry name" value="NAD_kinase"/>
    <property type="match status" value="1"/>
</dbReference>
<feature type="binding site" evidence="8">
    <location>
        <position position="233"/>
    </location>
    <ligand>
        <name>NAD(+)</name>
        <dbReference type="ChEBI" id="CHEBI:57540"/>
    </ligand>
</feature>
<keyword evidence="3 8" id="KW-0418">Kinase</keyword>
<reference evidence="9 10" key="1">
    <citation type="submission" date="2016-10" db="EMBL/GenBank/DDBJ databases">
        <authorList>
            <person name="de Groot N.N."/>
        </authorList>
    </citation>
    <scope>NUCLEOTIDE SEQUENCE [LARGE SCALE GENOMIC DNA]</scope>
    <source>
        <strain evidence="9 10">DSM 12271</strain>
    </source>
</reference>
<gene>
    <name evidence="8" type="primary">nadK</name>
    <name evidence="9" type="ORF">SAMN04488528_100567</name>
</gene>
<evidence type="ECO:0000313" key="9">
    <source>
        <dbReference type="EMBL" id="SFA87596.1"/>
    </source>
</evidence>
<dbReference type="Gene3D" id="3.40.50.10330">
    <property type="entry name" value="Probable inorganic polyphosphate/atp-NAD kinase, domain 1"/>
    <property type="match status" value="1"/>
</dbReference>
<feature type="binding site" evidence="8">
    <location>
        <position position="163"/>
    </location>
    <ligand>
        <name>NAD(+)</name>
        <dbReference type="ChEBI" id="CHEBI:57540"/>
    </ligand>
</feature>
<organism evidence="9 10">
    <name type="scientific">Clostridium frigidicarnis</name>
    <dbReference type="NCBI Taxonomy" id="84698"/>
    <lineage>
        <taxon>Bacteria</taxon>
        <taxon>Bacillati</taxon>
        <taxon>Bacillota</taxon>
        <taxon>Clostridia</taxon>
        <taxon>Eubacteriales</taxon>
        <taxon>Clostridiaceae</taxon>
        <taxon>Clostridium</taxon>
    </lineage>
</organism>
<evidence type="ECO:0000256" key="7">
    <source>
        <dbReference type="ARBA" id="ARBA00047925"/>
    </source>
</evidence>
<comment type="cofactor">
    <cofactor evidence="8">
        <name>a divalent metal cation</name>
        <dbReference type="ChEBI" id="CHEBI:60240"/>
    </cofactor>
</comment>
<dbReference type="OrthoDB" id="9774737at2"/>
<comment type="similarity">
    <text evidence="8">Belongs to the NAD kinase family.</text>
</comment>
<evidence type="ECO:0000256" key="4">
    <source>
        <dbReference type="ARBA" id="ARBA00022840"/>
    </source>
</evidence>
<feature type="binding site" evidence="8">
    <location>
        <begin position="133"/>
        <end position="134"/>
    </location>
    <ligand>
        <name>NAD(+)</name>
        <dbReference type="ChEBI" id="CHEBI:57540"/>
    </ligand>
</feature>
<evidence type="ECO:0000256" key="6">
    <source>
        <dbReference type="ARBA" id="ARBA00023027"/>
    </source>
</evidence>
<feature type="binding site" evidence="8">
    <location>
        <begin position="174"/>
        <end position="179"/>
    </location>
    <ligand>
        <name>NAD(+)</name>
        <dbReference type="ChEBI" id="CHEBI:57540"/>
    </ligand>
</feature>
<dbReference type="RefSeq" id="WP_090039140.1">
    <property type="nucleotide sequence ID" value="NZ_FOKI01000005.1"/>
</dbReference>
<keyword evidence="5 8" id="KW-0521">NADP</keyword>
<dbReference type="Gene3D" id="2.60.200.30">
    <property type="entry name" value="Probable inorganic polyphosphate/atp-NAD kinase, domain 2"/>
    <property type="match status" value="1"/>
</dbReference>
<evidence type="ECO:0000256" key="1">
    <source>
        <dbReference type="ARBA" id="ARBA00022679"/>
    </source>
</evidence>
<dbReference type="GO" id="GO:0019674">
    <property type="term" value="P:NAD+ metabolic process"/>
    <property type="evidence" value="ECO:0007669"/>
    <property type="project" value="InterPro"/>
</dbReference>
<dbReference type="PANTHER" id="PTHR20275:SF0">
    <property type="entry name" value="NAD KINASE"/>
    <property type="match status" value="1"/>
</dbReference>
<keyword evidence="2 8" id="KW-0547">Nucleotide-binding</keyword>
<feature type="active site" description="Proton acceptor" evidence="8">
    <location>
        <position position="60"/>
    </location>
</feature>
<feature type="binding site" evidence="8">
    <location>
        <begin position="60"/>
        <end position="61"/>
    </location>
    <ligand>
        <name>NAD(+)</name>
        <dbReference type="ChEBI" id="CHEBI:57540"/>
    </ligand>
</feature>
<protein>
    <recommendedName>
        <fullName evidence="8">NAD kinase</fullName>
        <ecNumber evidence="8">2.7.1.23</ecNumber>
    </recommendedName>
    <alternativeName>
        <fullName evidence="8">ATP-dependent NAD kinase</fullName>
    </alternativeName>
</protein>
<dbReference type="STRING" id="84698.SAMN04488528_100567"/>
<evidence type="ECO:0000313" key="10">
    <source>
        <dbReference type="Proteomes" id="UP000198619"/>
    </source>
</evidence>
<name>A0A1I0WI26_9CLOT</name>
<comment type="subcellular location">
    <subcellularLocation>
        <location evidence="8">Cytoplasm</location>
    </subcellularLocation>
</comment>
<dbReference type="EMBL" id="FOKI01000005">
    <property type="protein sequence ID" value="SFA87596.1"/>
    <property type="molecule type" value="Genomic_DNA"/>
</dbReference>
<comment type="caution">
    <text evidence="8">Lacks conserved residue(s) required for the propagation of feature annotation.</text>
</comment>
<dbReference type="InterPro" id="IPR017437">
    <property type="entry name" value="ATP-NAD_kinase_PpnK-typ_C"/>
</dbReference>